<feature type="transmembrane region" description="Helical" evidence="6">
    <location>
        <begin position="320"/>
        <end position="343"/>
    </location>
</feature>
<feature type="transmembrane region" description="Helical" evidence="6">
    <location>
        <begin position="389"/>
        <end position="409"/>
    </location>
</feature>
<feature type="transmembrane region" description="Helical" evidence="6">
    <location>
        <begin position="552"/>
        <end position="574"/>
    </location>
</feature>
<dbReference type="InterPro" id="IPR004813">
    <property type="entry name" value="OPT"/>
</dbReference>
<evidence type="ECO:0000256" key="5">
    <source>
        <dbReference type="ARBA" id="ARBA00023136"/>
    </source>
</evidence>
<evidence type="ECO:0000256" key="1">
    <source>
        <dbReference type="ARBA" id="ARBA00004141"/>
    </source>
</evidence>
<accession>A0ABT0RHZ3</accession>
<feature type="transmembrane region" description="Helical" evidence="6">
    <location>
        <begin position="355"/>
        <end position="377"/>
    </location>
</feature>
<feature type="transmembrane region" description="Helical" evidence="6">
    <location>
        <begin position="165"/>
        <end position="182"/>
    </location>
</feature>
<dbReference type="Proteomes" id="UP001165343">
    <property type="component" value="Unassembled WGS sequence"/>
</dbReference>
<feature type="transmembrane region" description="Helical" evidence="6">
    <location>
        <begin position="266"/>
        <end position="283"/>
    </location>
</feature>
<dbReference type="EMBL" id="JAMGBC010000001">
    <property type="protein sequence ID" value="MCL6679868.1"/>
    <property type="molecule type" value="Genomic_DNA"/>
</dbReference>
<keyword evidence="3 6" id="KW-0812">Transmembrane</keyword>
<feature type="transmembrane region" description="Helical" evidence="6">
    <location>
        <begin position="514"/>
        <end position="532"/>
    </location>
</feature>
<evidence type="ECO:0000313" key="8">
    <source>
        <dbReference type="Proteomes" id="UP001165343"/>
    </source>
</evidence>
<dbReference type="NCBIfam" id="TIGR00733">
    <property type="entry name" value="OPT family oligopeptide transporter"/>
    <property type="match status" value="1"/>
</dbReference>
<feature type="transmembrane region" description="Helical" evidence="6">
    <location>
        <begin position="415"/>
        <end position="436"/>
    </location>
</feature>
<dbReference type="InterPro" id="IPR004814">
    <property type="entry name" value="Oligopep_transpt"/>
</dbReference>
<dbReference type="PANTHER" id="PTHR31645">
    <property type="entry name" value="OLIGOPEPTIDE TRANSPORTER YGL114W-RELATED"/>
    <property type="match status" value="1"/>
</dbReference>
<gene>
    <name evidence="7" type="ORF">LZ519_11170</name>
</gene>
<feature type="transmembrane region" description="Helical" evidence="6">
    <location>
        <begin position="107"/>
        <end position="126"/>
    </location>
</feature>
<evidence type="ECO:0000256" key="4">
    <source>
        <dbReference type="ARBA" id="ARBA00022989"/>
    </source>
</evidence>
<feature type="transmembrane region" description="Helical" evidence="6">
    <location>
        <begin position="226"/>
        <end position="246"/>
    </location>
</feature>
<evidence type="ECO:0000256" key="2">
    <source>
        <dbReference type="ARBA" id="ARBA00022448"/>
    </source>
</evidence>
<keyword evidence="5 6" id="KW-0472">Membrane</keyword>
<feature type="transmembrane region" description="Helical" evidence="6">
    <location>
        <begin position="20"/>
        <end position="40"/>
    </location>
</feature>
<organism evidence="7 8">
    <name type="scientific">Sphingomonas anseongensis</name>
    <dbReference type="NCBI Taxonomy" id="2908207"/>
    <lineage>
        <taxon>Bacteria</taxon>
        <taxon>Pseudomonadati</taxon>
        <taxon>Pseudomonadota</taxon>
        <taxon>Alphaproteobacteria</taxon>
        <taxon>Sphingomonadales</taxon>
        <taxon>Sphingomonadaceae</taxon>
        <taxon>Sphingomonas</taxon>
    </lineage>
</organism>
<comment type="caution">
    <text evidence="7">The sequence shown here is derived from an EMBL/GenBank/DDBJ whole genome shotgun (WGS) entry which is preliminary data.</text>
</comment>
<keyword evidence="8" id="KW-1185">Reference proteome</keyword>
<feature type="transmembrane region" description="Helical" evidence="6">
    <location>
        <begin position="194"/>
        <end position="214"/>
    </location>
</feature>
<keyword evidence="2" id="KW-0813">Transport</keyword>
<sequence>MATVTGSGLRGTGKVAELTLRGIILGAVITVLFTAANVYLGLRAGLTFATSIPAAVISMAVLKFFRDSTIQENNIVQTIASSAGTLSAIVFVLPGLVMVGWWTGFPYWLSVAVIAIGGILGVMYSVPLRRALVTGSDLPYPEGVAAAEVLKVGAGVGGAEENKRGLAAMVVAALMSAAYPLLAKMKLVAESADGTLRIGAGATNLSAGLSMAYIGVGHLVGLSVGLAMLAGIIIGFIILLPLYTSTGAPVGTELSDFVATIFSAKVRYVGAGAIGVAAIWTLLKVIGPISRGIVGAMAANRARRSGGNESLDITERDIPITIVGSVILVSMLPIALLLLAFASTNPIAANPGATIGLSVIYVLIAGVVIAAVCGYMAGLIGASNSPISGVGILSVLGISIILALLFPAVDADSTKALVAFALFVTAIIFGVATISNDNLQDLKTGQLVAATPWRQQVSLVLGVLFGAVVIPPILDLLNQSFGFAGAPGAGEGALAAPQAALISAIAQGVLGGTLDWNLIGIGAAIGVVAVIADEVLRGTKRGWALPPLGVGMGIYLPVGVTALIVVGAVIGHIYNRWAAKQDQPGFAERLGVLAATGLIVGDSLFNVVYAGLVAGSDNPDVLAVTGATGWQMPVGVLLFVLLVGSLYVWTRRRAADPLPATTDAPQPDEASYR</sequence>
<feature type="transmembrane region" description="Helical" evidence="6">
    <location>
        <begin position="457"/>
        <end position="474"/>
    </location>
</feature>
<comment type="subcellular location">
    <subcellularLocation>
        <location evidence="1">Membrane</location>
        <topology evidence="1">Multi-pass membrane protein</topology>
    </subcellularLocation>
</comment>
<keyword evidence="4 6" id="KW-1133">Transmembrane helix</keyword>
<dbReference type="InterPro" id="IPR045035">
    <property type="entry name" value="YSL-like"/>
</dbReference>
<dbReference type="RefSeq" id="WP_249868742.1">
    <property type="nucleotide sequence ID" value="NZ_JAMGBC010000001.1"/>
</dbReference>
<protein>
    <submittedName>
        <fullName evidence="7">Oligopeptide transporter, OPT family</fullName>
    </submittedName>
</protein>
<dbReference type="NCBIfam" id="TIGR00728">
    <property type="entry name" value="OPT_sfam"/>
    <property type="match status" value="1"/>
</dbReference>
<feature type="transmembrane region" description="Helical" evidence="6">
    <location>
        <begin position="46"/>
        <end position="66"/>
    </location>
</feature>
<feature type="transmembrane region" description="Helical" evidence="6">
    <location>
        <begin position="586"/>
        <end position="610"/>
    </location>
</feature>
<evidence type="ECO:0000256" key="6">
    <source>
        <dbReference type="SAM" id="Phobius"/>
    </source>
</evidence>
<reference evidence="7" key="1">
    <citation type="submission" date="2022-05" db="EMBL/GenBank/DDBJ databases">
        <authorList>
            <person name="Jo J.-H."/>
            <person name="Im W.-T."/>
        </authorList>
    </citation>
    <scope>NUCLEOTIDE SEQUENCE</scope>
    <source>
        <strain evidence="7">RG327</strain>
    </source>
</reference>
<proteinExistence type="predicted"/>
<dbReference type="Pfam" id="PF03169">
    <property type="entry name" value="OPT"/>
    <property type="match status" value="1"/>
</dbReference>
<name>A0ABT0RHZ3_9SPHN</name>
<feature type="transmembrane region" description="Helical" evidence="6">
    <location>
        <begin position="480"/>
        <end position="502"/>
    </location>
</feature>
<evidence type="ECO:0000313" key="7">
    <source>
        <dbReference type="EMBL" id="MCL6679868.1"/>
    </source>
</evidence>
<feature type="transmembrane region" description="Helical" evidence="6">
    <location>
        <begin position="78"/>
        <end position="101"/>
    </location>
</feature>
<dbReference type="PANTHER" id="PTHR31645:SF0">
    <property type="entry name" value="OLIGOPEPTIDE TRANSPORTER YGL114W-RELATED"/>
    <property type="match status" value="1"/>
</dbReference>
<evidence type="ECO:0000256" key="3">
    <source>
        <dbReference type="ARBA" id="ARBA00022692"/>
    </source>
</evidence>
<feature type="transmembrane region" description="Helical" evidence="6">
    <location>
        <begin position="630"/>
        <end position="649"/>
    </location>
</feature>